<evidence type="ECO:0000256" key="3">
    <source>
        <dbReference type="ARBA" id="ARBA00006759"/>
    </source>
</evidence>
<comment type="similarity">
    <text evidence="3 7">Belongs to the metallo-beta-lactamase superfamily. Glyoxalase II family.</text>
</comment>
<dbReference type="UniPathway" id="UPA00619">
    <property type="reaction ID" value="UER00676"/>
</dbReference>
<dbReference type="InterPro" id="IPR017782">
    <property type="entry name" value="Hydroxyacylglutathione_Hdrlase"/>
</dbReference>
<dbReference type="AlphaFoldDB" id="A0A506US73"/>
<feature type="binding site" evidence="7">
    <location>
        <position position="95"/>
    </location>
    <ligand>
        <name>Zn(2+)</name>
        <dbReference type="ChEBI" id="CHEBI:29105"/>
        <label>2</label>
    </ligand>
</feature>
<feature type="binding site" evidence="7">
    <location>
        <position position="92"/>
    </location>
    <ligand>
        <name>Zn(2+)</name>
        <dbReference type="ChEBI" id="CHEBI:29105"/>
        <label>1</label>
    </ligand>
</feature>
<feature type="compositionally biased region" description="Gly residues" evidence="8">
    <location>
        <begin position="21"/>
        <end position="31"/>
    </location>
</feature>
<dbReference type="SMART" id="SM00849">
    <property type="entry name" value="Lactamase_B"/>
    <property type="match status" value="1"/>
</dbReference>
<organism evidence="10 11">
    <name type="scientific">Oecophyllibacter saccharovorans</name>
    <dbReference type="NCBI Taxonomy" id="2558360"/>
    <lineage>
        <taxon>Bacteria</taxon>
        <taxon>Pseudomonadati</taxon>
        <taxon>Pseudomonadota</taxon>
        <taxon>Alphaproteobacteria</taxon>
        <taxon>Acetobacterales</taxon>
        <taxon>Acetobacteraceae</taxon>
        <taxon>Oecophyllibacter</taxon>
    </lineage>
</organism>
<dbReference type="EMBL" id="SORZ01000001">
    <property type="protein sequence ID" value="TPW36191.1"/>
    <property type="molecule type" value="Genomic_DNA"/>
</dbReference>
<evidence type="ECO:0000259" key="9">
    <source>
        <dbReference type="SMART" id="SM00849"/>
    </source>
</evidence>
<accession>A0A506US73</accession>
<dbReference type="InterPro" id="IPR036866">
    <property type="entry name" value="RibonucZ/Hydroxyglut_hydro"/>
</dbReference>
<dbReference type="GO" id="GO:0019243">
    <property type="term" value="P:methylglyoxal catabolic process to D-lactate via S-lactoyl-glutathione"/>
    <property type="evidence" value="ECO:0007669"/>
    <property type="project" value="UniProtKB-UniRule"/>
</dbReference>
<evidence type="ECO:0000256" key="8">
    <source>
        <dbReference type="SAM" id="MobiDB-lite"/>
    </source>
</evidence>
<dbReference type="NCBIfam" id="TIGR03413">
    <property type="entry name" value="GSH_gloB"/>
    <property type="match status" value="1"/>
</dbReference>
<dbReference type="GO" id="GO:0004416">
    <property type="term" value="F:hydroxyacylglutathione hydrolase activity"/>
    <property type="evidence" value="ECO:0007669"/>
    <property type="project" value="UniProtKB-UniRule"/>
</dbReference>
<feature type="binding site" evidence="7">
    <location>
        <position position="200"/>
    </location>
    <ligand>
        <name>Zn(2+)</name>
        <dbReference type="ChEBI" id="CHEBI:29105"/>
        <label>2</label>
    </ligand>
</feature>
<feature type="binding site" evidence="7">
    <location>
        <position position="143"/>
    </location>
    <ligand>
        <name>Zn(2+)</name>
        <dbReference type="ChEBI" id="CHEBI:29105"/>
        <label>1</label>
    </ligand>
</feature>
<dbReference type="PANTHER" id="PTHR43705">
    <property type="entry name" value="HYDROXYACYLGLUTATHIONE HYDROLASE"/>
    <property type="match status" value="1"/>
</dbReference>
<comment type="caution">
    <text evidence="10">The sequence shown here is derived from an EMBL/GenBank/DDBJ whole genome shotgun (WGS) entry which is preliminary data.</text>
</comment>
<dbReference type="CDD" id="cd07723">
    <property type="entry name" value="hydroxyacylglutathione_hydrolase_MBL-fold"/>
    <property type="match status" value="1"/>
</dbReference>
<comment type="cofactor">
    <cofactor evidence="7">
        <name>Zn(2+)</name>
        <dbReference type="ChEBI" id="CHEBI:29105"/>
    </cofactor>
    <text evidence="7">Binds 2 Zn(2+) ions per subunit.</text>
</comment>
<comment type="pathway">
    <text evidence="2 7">Secondary metabolite metabolism; methylglyoxal degradation; (R)-lactate from methylglyoxal: step 2/2.</text>
</comment>
<dbReference type="EC" id="3.1.2.6" evidence="7"/>
<dbReference type="SUPFAM" id="SSF56281">
    <property type="entry name" value="Metallo-hydrolase/oxidoreductase"/>
    <property type="match status" value="1"/>
</dbReference>
<reference evidence="10 11" key="1">
    <citation type="submission" date="2019-03" db="EMBL/GenBank/DDBJ databases">
        <title>The complete genome sequence of Neokomagataea sp. Jb2 NBRC113641.</title>
        <authorList>
            <person name="Chua K.-O."/>
            <person name="Chan K.-G."/>
            <person name="See-Too W.-S."/>
        </authorList>
    </citation>
    <scope>NUCLEOTIDE SEQUENCE [LARGE SCALE GENOMIC DNA]</scope>
    <source>
        <strain evidence="10 11">Jb2</strain>
    </source>
</reference>
<gene>
    <name evidence="7 10" type="primary">gloB</name>
    <name evidence="10" type="ORF">E3202_02865</name>
</gene>
<dbReference type="InterPro" id="IPR035680">
    <property type="entry name" value="Clx_II_MBL"/>
</dbReference>
<evidence type="ECO:0000256" key="5">
    <source>
        <dbReference type="ARBA" id="ARBA00022801"/>
    </source>
</evidence>
<feature type="binding site" evidence="7">
    <location>
        <position position="162"/>
    </location>
    <ligand>
        <name>Zn(2+)</name>
        <dbReference type="ChEBI" id="CHEBI:29105"/>
        <label>1</label>
    </ligand>
</feature>
<protein>
    <recommendedName>
        <fullName evidence="7">Hydroxyacylglutathione hydrolase</fullName>
        <ecNumber evidence="7">3.1.2.6</ecNumber>
    </recommendedName>
    <alternativeName>
        <fullName evidence="7">Glyoxalase II</fullName>
        <shortName evidence="7">Glx II</shortName>
    </alternativeName>
</protein>
<feature type="binding site" evidence="7">
    <location>
        <position position="162"/>
    </location>
    <ligand>
        <name>Zn(2+)</name>
        <dbReference type="ChEBI" id="CHEBI:29105"/>
        <label>2</label>
    </ligand>
</feature>
<dbReference type="Proteomes" id="UP000315037">
    <property type="component" value="Unassembled WGS sequence"/>
</dbReference>
<dbReference type="InterPro" id="IPR050110">
    <property type="entry name" value="Glyoxalase_II_hydrolase"/>
</dbReference>
<feature type="domain" description="Metallo-beta-lactamase" evidence="9">
    <location>
        <begin position="49"/>
        <end position="200"/>
    </location>
</feature>
<comment type="catalytic activity">
    <reaction evidence="1 7">
        <text>an S-(2-hydroxyacyl)glutathione + H2O = a 2-hydroxy carboxylate + glutathione + H(+)</text>
        <dbReference type="Rhea" id="RHEA:21864"/>
        <dbReference type="ChEBI" id="CHEBI:15377"/>
        <dbReference type="ChEBI" id="CHEBI:15378"/>
        <dbReference type="ChEBI" id="CHEBI:57925"/>
        <dbReference type="ChEBI" id="CHEBI:58896"/>
        <dbReference type="ChEBI" id="CHEBI:71261"/>
        <dbReference type="EC" id="3.1.2.6"/>
    </reaction>
</comment>
<dbReference type="Pfam" id="PF00753">
    <property type="entry name" value="Lactamase_B"/>
    <property type="match status" value="1"/>
</dbReference>
<evidence type="ECO:0000313" key="11">
    <source>
        <dbReference type="Proteomes" id="UP000315037"/>
    </source>
</evidence>
<dbReference type="InterPro" id="IPR032282">
    <property type="entry name" value="HAGH_C"/>
</dbReference>
<feature type="binding site" evidence="7">
    <location>
        <position position="90"/>
    </location>
    <ligand>
        <name>Zn(2+)</name>
        <dbReference type="ChEBI" id="CHEBI:29105"/>
        <label>1</label>
    </ligand>
</feature>
<evidence type="ECO:0000313" key="10">
    <source>
        <dbReference type="EMBL" id="TPW36191.1"/>
    </source>
</evidence>
<keyword evidence="11" id="KW-1185">Reference proteome</keyword>
<comment type="function">
    <text evidence="7">Thiolesterase that catalyzes the hydrolysis of S-D-lactoyl-glutathione to form glutathione and D-lactic acid.</text>
</comment>
<comment type="subunit">
    <text evidence="7">Monomer.</text>
</comment>
<dbReference type="Gene3D" id="3.60.15.10">
    <property type="entry name" value="Ribonuclease Z/Hydroxyacylglutathione hydrolase-like"/>
    <property type="match status" value="1"/>
</dbReference>
<dbReference type="HAMAP" id="MF_01374">
    <property type="entry name" value="Glyoxalase_2"/>
    <property type="match status" value="1"/>
</dbReference>
<name>A0A506US73_9PROT</name>
<dbReference type="InterPro" id="IPR001279">
    <property type="entry name" value="Metallo-B-lactamas"/>
</dbReference>
<keyword evidence="5 7" id="KW-0378">Hydrolase</keyword>
<dbReference type="Pfam" id="PF16123">
    <property type="entry name" value="HAGH_C"/>
    <property type="match status" value="1"/>
</dbReference>
<dbReference type="PANTHER" id="PTHR43705:SF1">
    <property type="entry name" value="HYDROXYACYLGLUTATHIONE HYDROLASE GLOB"/>
    <property type="match status" value="1"/>
</dbReference>
<evidence type="ECO:0000256" key="6">
    <source>
        <dbReference type="ARBA" id="ARBA00022833"/>
    </source>
</evidence>
<keyword evidence="4 7" id="KW-0479">Metal-binding</keyword>
<proteinExistence type="inferred from homology"/>
<evidence type="ECO:0000256" key="1">
    <source>
        <dbReference type="ARBA" id="ARBA00001623"/>
    </source>
</evidence>
<dbReference type="GO" id="GO:0046872">
    <property type="term" value="F:metal ion binding"/>
    <property type="evidence" value="ECO:0007669"/>
    <property type="project" value="UniProtKB-KW"/>
</dbReference>
<keyword evidence="6 7" id="KW-0862">Zinc</keyword>
<evidence type="ECO:0000256" key="2">
    <source>
        <dbReference type="ARBA" id="ARBA00004963"/>
    </source>
</evidence>
<feature type="region of interest" description="Disordered" evidence="8">
    <location>
        <begin position="1"/>
        <end position="36"/>
    </location>
</feature>
<sequence length="279" mass="29090">MPQTGKPVTDAQPNAAASSTAGGGSATGGAGQARPAADVTVQPVPLLKDNYAWLIRSAASPGVVVVDPGEALPLEKRLGNTPVIAILLTHLHSDHIQGAPALAAHYHAPVYGPANTHPTHVLKGGETLDLQGLTVEVLDTPGHASGHLSYYVPAVPAVMTGDTLFSGGCGRLFDGTAEDLFHSFRKYDQLPPQTLVCPGHEYTAANLDFIAGLAEQGNPGVSGLSAARLHDRREEVRALRAQNQPSVPVSLVVEQATNPFLRARTPTQLAALRSAKDRA</sequence>
<evidence type="ECO:0000256" key="4">
    <source>
        <dbReference type="ARBA" id="ARBA00022723"/>
    </source>
</evidence>
<feature type="binding site" evidence="7">
    <location>
        <position position="94"/>
    </location>
    <ligand>
        <name>Zn(2+)</name>
        <dbReference type="ChEBI" id="CHEBI:29105"/>
        <label>2</label>
    </ligand>
</feature>
<evidence type="ECO:0000256" key="7">
    <source>
        <dbReference type="HAMAP-Rule" id="MF_01374"/>
    </source>
</evidence>